<accession>A0A6B1FFJ0</accession>
<keyword evidence="2" id="KW-0436">Ligase</keyword>
<dbReference type="GO" id="GO:0016874">
    <property type="term" value="F:ligase activity"/>
    <property type="evidence" value="ECO:0007669"/>
    <property type="project" value="UniProtKB-KW"/>
</dbReference>
<evidence type="ECO:0000313" key="2">
    <source>
        <dbReference type="EMBL" id="MYG39012.1"/>
    </source>
</evidence>
<proteinExistence type="predicted"/>
<protein>
    <submittedName>
        <fullName evidence="2">F420-0:Gamma-glutamyl ligase</fullName>
    </submittedName>
</protein>
<comment type="caution">
    <text evidence="2">The sequence shown here is derived from an EMBL/GenBank/DDBJ whole genome shotgun (WGS) entry which is preliminary data.</text>
</comment>
<sequence>MSDPGGWWLLALGGVVPGLLALLELRHRLRPASPLRMEPGPWRLHMDRNQVRVQLQVALVNTHAHKEVMIARLWAEPTMLATQAVDGINVKLRVTPDHPDAEPRPDGYWAVSILKPRQPMAACLDLVLTGAGLPALQALWLEIGWLAYGPFGHLQQRHGLVVPLAGPAGDGQPSWRQGAGYQVLPLATHLLGWLDDPLQVLRRYAGPHLRPGDVVALAETPLAVMQGRYRLGTTVEPSCLARQLCRVFHPHSSLATACGLQALIDLVGPARVLWAWLGGIVLRLLGVRGGFYRLAGEQARLIDDLTGTIPPYDRTIVLGPERSQAMVTRLEQAMGGQPVVVVDVNDLGRVKIVASSVGVDPDLVHRALAANPAGNANEGTPLVIIRPSRFAEPRP</sequence>
<keyword evidence="1" id="KW-1133">Transmembrane helix</keyword>
<reference evidence="2" key="1">
    <citation type="submission" date="2019-09" db="EMBL/GenBank/DDBJ databases">
        <title>Characterisation of the sponge microbiome using genome-centric metagenomics.</title>
        <authorList>
            <person name="Engelberts J.P."/>
            <person name="Robbins S.J."/>
            <person name="De Goeij J.M."/>
            <person name="Aranda M."/>
            <person name="Bell S.C."/>
            <person name="Webster N.S."/>
        </authorList>
    </citation>
    <scope>NUCLEOTIDE SEQUENCE</scope>
    <source>
        <strain evidence="2">SB0676_bin_10</strain>
    </source>
</reference>
<evidence type="ECO:0000256" key="1">
    <source>
        <dbReference type="SAM" id="Phobius"/>
    </source>
</evidence>
<keyword evidence="1" id="KW-0472">Membrane</keyword>
<dbReference type="SUPFAM" id="SSF144010">
    <property type="entry name" value="CofE-like"/>
    <property type="match status" value="1"/>
</dbReference>
<organism evidence="2">
    <name type="scientific">Synechococcus sp. SB0676_bin_10</name>
    <dbReference type="NCBI Taxonomy" id="2604869"/>
    <lineage>
        <taxon>Bacteria</taxon>
        <taxon>Bacillati</taxon>
        <taxon>Cyanobacteriota</taxon>
        <taxon>Cyanophyceae</taxon>
        <taxon>Synechococcales</taxon>
        <taxon>Synechococcaceae</taxon>
        <taxon>Synechococcus</taxon>
    </lineage>
</organism>
<feature type="transmembrane region" description="Helical" evidence="1">
    <location>
        <begin position="6"/>
        <end position="25"/>
    </location>
</feature>
<gene>
    <name evidence="2" type="ORF">F4162_08680</name>
</gene>
<keyword evidence="1" id="KW-0812">Transmembrane</keyword>
<dbReference type="AlphaFoldDB" id="A0A6B1FFJ0"/>
<dbReference type="EMBL" id="VYDO01000273">
    <property type="protein sequence ID" value="MYG39012.1"/>
    <property type="molecule type" value="Genomic_DNA"/>
</dbReference>
<name>A0A6B1FFJ0_9SYNE</name>